<feature type="region of interest" description="Disordered" evidence="7">
    <location>
        <begin position="140"/>
        <end position="175"/>
    </location>
</feature>
<dbReference type="InterPro" id="IPR010493">
    <property type="entry name" value="Ser_AcTrfase_N"/>
</dbReference>
<dbReference type="AlphaFoldDB" id="A0ABD3RML7"/>
<dbReference type="Pfam" id="PF00132">
    <property type="entry name" value="Hexapep"/>
    <property type="match status" value="1"/>
</dbReference>
<name>A0ABD3RML7_9STRA</name>
<dbReference type="EC" id="2.3.1.30" evidence="3"/>
<keyword evidence="5" id="KW-0808">Transferase</keyword>
<evidence type="ECO:0000259" key="8">
    <source>
        <dbReference type="SMART" id="SM00971"/>
    </source>
</evidence>
<evidence type="ECO:0000256" key="4">
    <source>
        <dbReference type="ARBA" id="ARBA00022605"/>
    </source>
</evidence>
<keyword evidence="4" id="KW-0028">Amino-acid biosynthesis</keyword>
<proteinExistence type="inferred from homology"/>
<reference evidence="9 10" key="1">
    <citation type="submission" date="2024-10" db="EMBL/GenBank/DDBJ databases">
        <title>Updated reference genomes for cyclostephanoid diatoms.</title>
        <authorList>
            <person name="Roberts W.R."/>
            <person name="Alverson A.J."/>
        </authorList>
    </citation>
    <scope>NUCLEOTIDE SEQUENCE [LARGE SCALE GENOMIC DNA]</scope>
    <source>
        <strain evidence="9 10">AJA228-03</strain>
    </source>
</reference>
<keyword evidence="6" id="KW-0012">Acyltransferase</keyword>
<protein>
    <recommendedName>
        <fullName evidence="3">serine O-acetyltransferase</fullName>
        <ecNumber evidence="3">2.3.1.30</ecNumber>
    </recommendedName>
</protein>
<evidence type="ECO:0000256" key="2">
    <source>
        <dbReference type="ARBA" id="ARBA00007274"/>
    </source>
</evidence>
<dbReference type="PANTHER" id="PTHR42811">
    <property type="entry name" value="SERINE ACETYLTRANSFERASE"/>
    <property type="match status" value="1"/>
</dbReference>
<dbReference type="EMBL" id="JALLPB020000469">
    <property type="protein sequence ID" value="KAL3808800.1"/>
    <property type="molecule type" value="Genomic_DNA"/>
</dbReference>
<dbReference type="NCBIfam" id="TIGR01172">
    <property type="entry name" value="cysE"/>
    <property type="match status" value="1"/>
</dbReference>
<dbReference type="FunFam" id="2.160.10.10:FF:000002">
    <property type="entry name" value="Serine acetyltransferase"/>
    <property type="match status" value="1"/>
</dbReference>
<keyword evidence="10" id="KW-1185">Reference proteome</keyword>
<evidence type="ECO:0000256" key="5">
    <source>
        <dbReference type="ARBA" id="ARBA00022679"/>
    </source>
</evidence>
<gene>
    <name evidence="9" type="ORF">ACHAXA_011184</name>
</gene>
<dbReference type="SUPFAM" id="SSF51161">
    <property type="entry name" value="Trimeric LpxA-like enzymes"/>
    <property type="match status" value="1"/>
</dbReference>
<dbReference type="Gene3D" id="1.10.3130.10">
    <property type="entry name" value="serine acetyltransferase, domain 1"/>
    <property type="match status" value="1"/>
</dbReference>
<dbReference type="InterPro" id="IPR042122">
    <property type="entry name" value="Ser_AcTrfase_N_sf"/>
</dbReference>
<accession>A0ABD3RML7</accession>
<evidence type="ECO:0000313" key="9">
    <source>
        <dbReference type="EMBL" id="KAL3808800.1"/>
    </source>
</evidence>
<organism evidence="9 10">
    <name type="scientific">Cyclostephanos tholiformis</name>
    <dbReference type="NCBI Taxonomy" id="382380"/>
    <lineage>
        <taxon>Eukaryota</taxon>
        <taxon>Sar</taxon>
        <taxon>Stramenopiles</taxon>
        <taxon>Ochrophyta</taxon>
        <taxon>Bacillariophyta</taxon>
        <taxon>Coscinodiscophyceae</taxon>
        <taxon>Thalassiosirophycidae</taxon>
        <taxon>Stephanodiscales</taxon>
        <taxon>Stephanodiscaceae</taxon>
        <taxon>Cyclostephanos</taxon>
    </lineage>
</organism>
<dbReference type="GO" id="GO:0005737">
    <property type="term" value="C:cytoplasm"/>
    <property type="evidence" value="ECO:0007669"/>
    <property type="project" value="UniProtKB-ARBA"/>
</dbReference>
<evidence type="ECO:0000256" key="1">
    <source>
        <dbReference type="ARBA" id="ARBA00004876"/>
    </source>
</evidence>
<dbReference type="InterPro" id="IPR005881">
    <property type="entry name" value="Ser_O-AcTrfase"/>
</dbReference>
<feature type="domain" description="Serine acetyltransferase N-terminal" evidence="8">
    <location>
        <begin position="331"/>
        <end position="435"/>
    </location>
</feature>
<comment type="pathway">
    <text evidence="1">Amino-acid biosynthesis; L-cysteine biosynthesis; L-cysteine from L-serine: step 1/2.</text>
</comment>
<evidence type="ECO:0000256" key="7">
    <source>
        <dbReference type="SAM" id="MobiDB-lite"/>
    </source>
</evidence>
<dbReference type="InterPro" id="IPR045304">
    <property type="entry name" value="LbH_SAT"/>
</dbReference>
<dbReference type="NCBIfam" id="NF041874">
    <property type="entry name" value="EPS_EpsC"/>
    <property type="match status" value="1"/>
</dbReference>
<sequence>MNGDGVVDKNQDPVGDLIMSIECTHVPYRIAMHRDSSKMSLKSLCSVIVFMAHVLRAERLVTSAFGMMPRIFFTEDLHRSAVTACTRSRALLKLSFCRCYSPIMKMQFQVYASSVDNDPDSEMFPPLQTTGLRGLASQIDSRFKSSRGSSGEEKQSRTTSPRYELGVGKNPPVSQKHNITTVKQTEGLSAALNWNVPEPAMKKPQRQRYDIGLGKNSPLNQNLGGENFSGRNNMRTTTRLLPKGDELSARLTKAVWDEEHFVEGSISKIDSIPTPSTPTFLDDSLPATSKRIASPTLPNAQQYTITGYQQIDLSIPPSVYSLDSTEPIDLVWDLMRQEAYIEAAREPLLVSFLYSTILNHPSLESALSFHLANRLSSPTMLSTQIMFLIREAFDADPDFRRSLRADILAVRDRDPACNCLPDVFLYFKGFHALQTYRVAHYLWKSGRRVLAHYLQSQVSQHFQIDIHPNATLGSGIMLDHGTGIVIGETAHLGHNCSVLHHVTLGGSGKKGNDRHPKVGNGVLLGAGASVLGNIKIGDGCQVGAGTLVIEDLPPRSVAVGVPAKIIGRFVDVTAQPSIGMNQLGSMEAENDIVMFGMDGI</sequence>
<dbReference type="InterPro" id="IPR011004">
    <property type="entry name" value="Trimer_LpxA-like_sf"/>
</dbReference>
<dbReference type="InterPro" id="IPR001451">
    <property type="entry name" value="Hexapep"/>
</dbReference>
<dbReference type="Gene3D" id="2.160.10.10">
    <property type="entry name" value="Hexapeptide repeat proteins"/>
    <property type="match status" value="1"/>
</dbReference>
<dbReference type="SMART" id="SM00971">
    <property type="entry name" value="SATase_N"/>
    <property type="match status" value="1"/>
</dbReference>
<dbReference type="GO" id="GO:0008652">
    <property type="term" value="P:amino acid biosynthetic process"/>
    <property type="evidence" value="ECO:0007669"/>
    <property type="project" value="UniProtKB-KW"/>
</dbReference>
<dbReference type="Pfam" id="PF06426">
    <property type="entry name" value="SATase_N"/>
    <property type="match status" value="1"/>
</dbReference>
<evidence type="ECO:0000313" key="10">
    <source>
        <dbReference type="Proteomes" id="UP001530377"/>
    </source>
</evidence>
<dbReference type="InterPro" id="IPR053376">
    <property type="entry name" value="Serine_acetyltransferase"/>
</dbReference>
<evidence type="ECO:0000256" key="6">
    <source>
        <dbReference type="ARBA" id="ARBA00023315"/>
    </source>
</evidence>
<comment type="caution">
    <text evidence="9">The sequence shown here is derived from an EMBL/GenBank/DDBJ whole genome shotgun (WGS) entry which is preliminary data.</text>
</comment>
<dbReference type="Proteomes" id="UP001530377">
    <property type="component" value="Unassembled WGS sequence"/>
</dbReference>
<evidence type="ECO:0000256" key="3">
    <source>
        <dbReference type="ARBA" id="ARBA00013266"/>
    </source>
</evidence>
<dbReference type="GO" id="GO:0009001">
    <property type="term" value="F:serine O-acetyltransferase activity"/>
    <property type="evidence" value="ECO:0007669"/>
    <property type="project" value="UniProtKB-EC"/>
</dbReference>
<feature type="region of interest" description="Disordered" evidence="7">
    <location>
        <begin position="213"/>
        <end position="234"/>
    </location>
</feature>
<dbReference type="CDD" id="cd03354">
    <property type="entry name" value="LbH_SAT"/>
    <property type="match status" value="1"/>
</dbReference>
<feature type="compositionally biased region" description="Polar residues" evidence="7">
    <location>
        <begin position="217"/>
        <end position="234"/>
    </location>
</feature>
<comment type="similarity">
    <text evidence="2">Belongs to the transferase hexapeptide repeat family.</text>
</comment>